<protein>
    <submittedName>
        <fullName evidence="1">Uncharacterized protein</fullName>
    </submittedName>
</protein>
<evidence type="ECO:0000313" key="1">
    <source>
        <dbReference type="EMBL" id="JAE32276.1"/>
    </source>
</evidence>
<dbReference type="AlphaFoldDB" id="A0A0A9HBP7"/>
<sequence>MLEYLGKMHLPLMAIIQHGISIGGGGGPANLLMGG</sequence>
<organism evidence="1">
    <name type="scientific">Arundo donax</name>
    <name type="common">Giant reed</name>
    <name type="synonym">Donax arundinaceus</name>
    <dbReference type="NCBI Taxonomy" id="35708"/>
    <lineage>
        <taxon>Eukaryota</taxon>
        <taxon>Viridiplantae</taxon>
        <taxon>Streptophyta</taxon>
        <taxon>Embryophyta</taxon>
        <taxon>Tracheophyta</taxon>
        <taxon>Spermatophyta</taxon>
        <taxon>Magnoliopsida</taxon>
        <taxon>Liliopsida</taxon>
        <taxon>Poales</taxon>
        <taxon>Poaceae</taxon>
        <taxon>PACMAD clade</taxon>
        <taxon>Arundinoideae</taxon>
        <taxon>Arundineae</taxon>
        <taxon>Arundo</taxon>
    </lineage>
</organism>
<name>A0A0A9HBP7_ARUDO</name>
<reference evidence="1" key="2">
    <citation type="journal article" date="2015" name="Data Brief">
        <title>Shoot transcriptome of the giant reed, Arundo donax.</title>
        <authorList>
            <person name="Barrero R.A."/>
            <person name="Guerrero F.D."/>
            <person name="Moolhuijzen P."/>
            <person name="Goolsby J.A."/>
            <person name="Tidwell J."/>
            <person name="Bellgard S.E."/>
            <person name="Bellgard M.I."/>
        </authorList>
    </citation>
    <scope>NUCLEOTIDE SEQUENCE</scope>
    <source>
        <tissue evidence="1">Shoot tissue taken approximately 20 cm above the soil surface</tissue>
    </source>
</reference>
<dbReference type="EMBL" id="GBRH01165620">
    <property type="protein sequence ID" value="JAE32276.1"/>
    <property type="molecule type" value="Transcribed_RNA"/>
</dbReference>
<reference evidence="1" key="1">
    <citation type="submission" date="2014-09" db="EMBL/GenBank/DDBJ databases">
        <authorList>
            <person name="Magalhaes I.L.F."/>
            <person name="Oliveira U."/>
            <person name="Santos F.R."/>
            <person name="Vidigal T.H.D.A."/>
            <person name="Brescovit A.D."/>
            <person name="Santos A.J."/>
        </authorList>
    </citation>
    <scope>NUCLEOTIDE SEQUENCE</scope>
    <source>
        <tissue evidence="1">Shoot tissue taken approximately 20 cm above the soil surface</tissue>
    </source>
</reference>
<proteinExistence type="predicted"/>
<accession>A0A0A9HBP7</accession>